<dbReference type="GO" id="GO:0016787">
    <property type="term" value="F:hydrolase activity"/>
    <property type="evidence" value="ECO:0007669"/>
    <property type="project" value="UniProtKB-KW"/>
</dbReference>
<proteinExistence type="predicted"/>
<dbReference type="GO" id="GO:0004519">
    <property type="term" value="F:endonuclease activity"/>
    <property type="evidence" value="ECO:0007669"/>
    <property type="project" value="UniProtKB-KW"/>
</dbReference>
<evidence type="ECO:0000256" key="1">
    <source>
        <dbReference type="ARBA" id="ARBA00022722"/>
    </source>
</evidence>
<dbReference type="RefSeq" id="WP_037016037.1">
    <property type="nucleotide sequence ID" value="NZ_JRMB01000002.1"/>
</dbReference>
<name>A0A9X0JIM9_9PSED</name>
<feature type="chain" id="PRO_5040722520" evidence="4">
    <location>
        <begin position="29"/>
        <end position="267"/>
    </location>
</feature>
<keyword evidence="3" id="KW-0378">Hydrolase</keyword>
<feature type="signal peptide" evidence="4">
    <location>
        <begin position="1"/>
        <end position="28"/>
    </location>
</feature>
<protein>
    <submittedName>
        <fullName evidence="6">Nuclease</fullName>
    </submittedName>
</protein>
<dbReference type="EMBL" id="JRMB01000002">
    <property type="protein sequence ID" value="KGF63947.1"/>
    <property type="molecule type" value="Genomic_DNA"/>
</dbReference>
<dbReference type="SMART" id="SM00318">
    <property type="entry name" value="SNc"/>
    <property type="match status" value="1"/>
</dbReference>
<reference evidence="6 7" key="1">
    <citation type="submission" date="2014-09" db="EMBL/GenBank/DDBJ databases">
        <title>Genome sequence of Pseudomonas lutea strain DSM 17257T.</title>
        <authorList>
            <person name="Kwak Y."/>
            <person name="Shin J.-H."/>
        </authorList>
    </citation>
    <scope>NUCLEOTIDE SEQUENCE [LARGE SCALE GENOMIC DNA]</scope>
    <source>
        <strain evidence="6 7">DSM 17257</strain>
    </source>
</reference>
<accession>A0A9X0JIM9</accession>
<evidence type="ECO:0000259" key="5">
    <source>
        <dbReference type="PROSITE" id="PS50830"/>
    </source>
</evidence>
<dbReference type="InterPro" id="IPR035437">
    <property type="entry name" value="SNase_OB-fold_sf"/>
</dbReference>
<dbReference type="OrthoDB" id="6867997at2"/>
<dbReference type="PROSITE" id="PS50830">
    <property type="entry name" value="TNASE_3"/>
    <property type="match status" value="1"/>
</dbReference>
<dbReference type="Pfam" id="PF00565">
    <property type="entry name" value="SNase"/>
    <property type="match status" value="1"/>
</dbReference>
<evidence type="ECO:0000313" key="6">
    <source>
        <dbReference type="EMBL" id="KGF63947.1"/>
    </source>
</evidence>
<evidence type="ECO:0000256" key="2">
    <source>
        <dbReference type="ARBA" id="ARBA00022759"/>
    </source>
</evidence>
<gene>
    <name evidence="6" type="ORF">LT42_18880</name>
</gene>
<dbReference type="Proteomes" id="UP000029719">
    <property type="component" value="Unassembled WGS sequence"/>
</dbReference>
<keyword evidence="1" id="KW-0540">Nuclease</keyword>
<dbReference type="Gene3D" id="2.40.50.90">
    <property type="match status" value="1"/>
</dbReference>
<evidence type="ECO:0000256" key="3">
    <source>
        <dbReference type="ARBA" id="ARBA00022801"/>
    </source>
</evidence>
<keyword evidence="4" id="KW-0732">Signal</keyword>
<organism evidence="6 7">
    <name type="scientific">Pseudomonas lutea</name>
    <dbReference type="NCBI Taxonomy" id="243924"/>
    <lineage>
        <taxon>Bacteria</taxon>
        <taxon>Pseudomonadati</taxon>
        <taxon>Pseudomonadota</taxon>
        <taxon>Gammaproteobacteria</taxon>
        <taxon>Pseudomonadales</taxon>
        <taxon>Pseudomonadaceae</taxon>
        <taxon>Pseudomonas</taxon>
    </lineage>
</organism>
<feature type="domain" description="TNase-like" evidence="5">
    <location>
        <begin position="41"/>
        <end position="166"/>
    </location>
</feature>
<dbReference type="PANTHER" id="PTHR12302">
    <property type="entry name" value="EBNA2 BINDING PROTEIN P100"/>
    <property type="match status" value="1"/>
</dbReference>
<sequence>MRFSRLLEKASLAGAFFMSAFWLSTAQALCPAPPSLPLVSVQRVVDGDTLRLGDGRSVRMIGLNTPETGKKGQAAEPFAEAAKRRLQALVDASDGEVRLRVGEQPADHYGRTLANVYGHDNANFEAQLLSEGLGYLVAVFPNVALVNCQKAAEQSARQARLGLWRNSPVVPVERVNSGGFAVLSGRVTEVQRNGGGVWIEFGNSVVLRIAPKLVGQFDVPAIQRLKGQQVEARGWVVDRSRRGGLKSGQPRWMMPITHPVMLDTINK</sequence>
<comment type="caution">
    <text evidence="6">The sequence shown here is derived from an EMBL/GenBank/DDBJ whole genome shotgun (WGS) entry which is preliminary data.</text>
</comment>
<evidence type="ECO:0000256" key="4">
    <source>
        <dbReference type="SAM" id="SignalP"/>
    </source>
</evidence>
<dbReference type="AlphaFoldDB" id="A0A9X0JIM9"/>
<dbReference type="PANTHER" id="PTHR12302:SF3">
    <property type="entry name" value="SERINE_THREONINE-PROTEIN KINASE 31"/>
    <property type="match status" value="1"/>
</dbReference>
<dbReference type="SUPFAM" id="SSF50199">
    <property type="entry name" value="Staphylococcal nuclease"/>
    <property type="match status" value="1"/>
</dbReference>
<dbReference type="InterPro" id="IPR016071">
    <property type="entry name" value="Staphylococal_nuclease_OB-fold"/>
</dbReference>
<keyword evidence="2" id="KW-0255">Endonuclease</keyword>
<evidence type="ECO:0000313" key="7">
    <source>
        <dbReference type="Proteomes" id="UP000029719"/>
    </source>
</evidence>